<evidence type="ECO:0000313" key="14">
    <source>
        <dbReference type="EMBL" id="KAF0695991.1"/>
    </source>
</evidence>
<proteinExistence type="inferred from homology"/>
<feature type="transmembrane region" description="Helical" evidence="12">
    <location>
        <begin position="34"/>
        <end position="53"/>
    </location>
</feature>
<evidence type="ECO:0000256" key="10">
    <source>
        <dbReference type="ARBA" id="ARBA00023136"/>
    </source>
</evidence>
<dbReference type="GO" id="GO:0005886">
    <property type="term" value="C:plasma membrane"/>
    <property type="evidence" value="ECO:0007669"/>
    <property type="project" value="UniProtKB-SubCell"/>
</dbReference>
<dbReference type="EMBL" id="VJMH01005438">
    <property type="protein sequence ID" value="KAF0695991.1"/>
    <property type="molecule type" value="Genomic_DNA"/>
</dbReference>
<organism evidence="15 16">
    <name type="scientific">Aphanomyces stellatus</name>
    <dbReference type="NCBI Taxonomy" id="120398"/>
    <lineage>
        <taxon>Eukaryota</taxon>
        <taxon>Sar</taxon>
        <taxon>Stramenopiles</taxon>
        <taxon>Oomycota</taxon>
        <taxon>Saprolegniomycetes</taxon>
        <taxon>Saprolegniales</taxon>
        <taxon>Verrucalvaceae</taxon>
        <taxon>Aphanomyces</taxon>
    </lineage>
</organism>
<comment type="subcellular location">
    <subcellularLocation>
        <location evidence="1">Cell membrane</location>
        <topology evidence="1">Multi-pass membrane protein</topology>
    </subcellularLocation>
</comment>
<feature type="transmembrane region" description="Helical" evidence="12">
    <location>
        <begin position="162"/>
        <end position="183"/>
    </location>
</feature>
<protein>
    <submittedName>
        <fullName evidence="15">Aste57867_13204 protein</fullName>
    </submittedName>
</protein>
<evidence type="ECO:0000256" key="7">
    <source>
        <dbReference type="ARBA" id="ARBA00022982"/>
    </source>
</evidence>
<dbReference type="Pfam" id="PF01292">
    <property type="entry name" value="Ni_hydr_CYTB"/>
    <property type="match status" value="1"/>
</dbReference>
<feature type="domain" description="Cytochrome b561 bacterial/Ni-hydrogenase" evidence="13">
    <location>
        <begin position="31"/>
        <end position="191"/>
    </location>
</feature>
<name>A0A485KXT9_9STRA</name>
<dbReference type="GO" id="GO:0020037">
    <property type="term" value="F:heme binding"/>
    <property type="evidence" value="ECO:0007669"/>
    <property type="project" value="TreeGrafter"/>
</dbReference>
<evidence type="ECO:0000256" key="1">
    <source>
        <dbReference type="ARBA" id="ARBA00004651"/>
    </source>
</evidence>
<evidence type="ECO:0000256" key="4">
    <source>
        <dbReference type="ARBA" id="ARBA00022617"/>
    </source>
</evidence>
<dbReference type="GO" id="GO:0046872">
    <property type="term" value="F:metal ion binding"/>
    <property type="evidence" value="ECO:0007669"/>
    <property type="project" value="UniProtKB-KW"/>
</dbReference>
<dbReference type="Proteomes" id="UP000332933">
    <property type="component" value="Unassembled WGS sequence"/>
</dbReference>
<evidence type="ECO:0000259" key="13">
    <source>
        <dbReference type="Pfam" id="PF01292"/>
    </source>
</evidence>
<keyword evidence="2" id="KW-0813">Transport</keyword>
<comment type="similarity">
    <text evidence="11">Belongs to the cytochrome b561 family.</text>
</comment>
<dbReference type="InterPro" id="IPR011577">
    <property type="entry name" value="Cyt_b561_bac/Ni-Hgenase"/>
</dbReference>
<evidence type="ECO:0000256" key="8">
    <source>
        <dbReference type="ARBA" id="ARBA00022989"/>
    </source>
</evidence>
<dbReference type="SUPFAM" id="SSF81342">
    <property type="entry name" value="Transmembrane di-heme cytochromes"/>
    <property type="match status" value="1"/>
</dbReference>
<dbReference type="InterPro" id="IPR016174">
    <property type="entry name" value="Di-haem_cyt_TM"/>
</dbReference>
<evidence type="ECO:0000256" key="11">
    <source>
        <dbReference type="ARBA" id="ARBA00037975"/>
    </source>
</evidence>
<evidence type="ECO:0000313" key="15">
    <source>
        <dbReference type="EMBL" id="VFT90044.1"/>
    </source>
</evidence>
<keyword evidence="16" id="KW-1185">Reference proteome</keyword>
<dbReference type="PANTHER" id="PTHR30529:SF1">
    <property type="entry name" value="CYTOCHROME B561 HOMOLOG 2"/>
    <property type="match status" value="1"/>
</dbReference>
<dbReference type="GO" id="GO:0022904">
    <property type="term" value="P:respiratory electron transport chain"/>
    <property type="evidence" value="ECO:0007669"/>
    <property type="project" value="InterPro"/>
</dbReference>
<dbReference type="EMBL" id="CAADRA010005459">
    <property type="protein sequence ID" value="VFT90044.1"/>
    <property type="molecule type" value="Genomic_DNA"/>
</dbReference>
<evidence type="ECO:0000313" key="16">
    <source>
        <dbReference type="Proteomes" id="UP000332933"/>
    </source>
</evidence>
<keyword evidence="8 12" id="KW-1133">Transmembrane helix</keyword>
<dbReference type="GO" id="GO:0009055">
    <property type="term" value="F:electron transfer activity"/>
    <property type="evidence" value="ECO:0007669"/>
    <property type="project" value="InterPro"/>
</dbReference>
<keyword evidence="7" id="KW-0249">Electron transport</keyword>
<evidence type="ECO:0000256" key="12">
    <source>
        <dbReference type="SAM" id="Phobius"/>
    </source>
</evidence>
<sequence>MLRAAFNRIKTSSAARTMSTSAAEVTTYAQSVSTFHWVVGGLMVGIVGTVKVAQDTTDKKKKGELMTLHKSLALIAAVLVPARIATRLATRAPPALEGALWEKYLGQASHLGLYGLMIGLPGSGIAMGYFSGFGLPFFGAKIPGAATPNKEISGSAYKAHKLMGQVLVYFIPLHVAGAFYHVAKGQKIFQRINPFVKGTK</sequence>
<evidence type="ECO:0000256" key="2">
    <source>
        <dbReference type="ARBA" id="ARBA00022448"/>
    </source>
</evidence>
<evidence type="ECO:0000256" key="9">
    <source>
        <dbReference type="ARBA" id="ARBA00023004"/>
    </source>
</evidence>
<keyword evidence="4" id="KW-0349">Heme</keyword>
<accession>A0A485KXT9</accession>
<reference evidence="15 16" key="1">
    <citation type="submission" date="2019-03" db="EMBL/GenBank/DDBJ databases">
        <authorList>
            <person name="Gaulin E."/>
            <person name="Dumas B."/>
        </authorList>
    </citation>
    <scope>NUCLEOTIDE SEQUENCE [LARGE SCALE GENOMIC DNA]</scope>
    <source>
        <strain evidence="15">CBS 568.67</strain>
    </source>
</reference>
<dbReference type="InterPro" id="IPR052168">
    <property type="entry name" value="Cytochrome_b561_oxidase"/>
</dbReference>
<keyword evidence="10 12" id="KW-0472">Membrane</keyword>
<dbReference type="PANTHER" id="PTHR30529">
    <property type="entry name" value="CYTOCHROME B561"/>
    <property type="match status" value="1"/>
</dbReference>
<keyword evidence="5 12" id="KW-0812">Transmembrane</keyword>
<keyword evidence="6" id="KW-0479">Metal-binding</keyword>
<reference evidence="14" key="2">
    <citation type="submission" date="2019-06" db="EMBL/GenBank/DDBJ databases">
        <title>Genomics analysis of Aphanomyces spp. identifies a new class of oomycete effector associated with host adaptation.</title>
        <authorList>
            <person name="Gaulin E."/>
        </authorList>
    </citation>
    <scope>NUCLEOTIDE SEQUENCE</scope>
    <source>
        <strain evidence="14">CBS 578.67</strain>
    </source>
</reference>
<keyword evidence="3" id="KW-1003">Cell membrane</keyword>
<keyword evidence="9" id="KW-0408">Iron</keyword>
<feature type="transmembrane region" description="Helical" evidence="12">
    <location>
        <begin position="111"/>
        <end position="130"/>
    </location>
</feature>
<evidence type="ECO:0000256" key="5">
    <source>
        <dbReference type="ARBA" id="ARBA00022692"/>
    </source>
</evidence>
<evidence type="ECO:0000256" key="6">
    <source>
        <dbReference type="ARBA" id="ARBA00022723"/>
    </source>
</evidence>
<dbReference type="OrthoDB" id="198925at2759"/>
<gene>
    <name evidence="15" type="primary">Aste57867_13204</name>
    <name evidence="14" type="ORF">As57867_013155</name>
    <name evidence="15" type="ORF">ASTE57867_13204</name>
</gene>
<evidence type="ECO:0000256" key="3">
    <source>
        <dbReference type="ARBA" id="ARBA00022475"/>
    </source>
</evidence>
<dbReference type="AlphaFoldDB" id="A0A485KXT9"/>